<keyword evidence="2" id="KW-0799">Topoisomerase</keyword>
<dbReference type="AlphaFoldDB" id="X1A6G5"/>
<evidence type="ECO:0000256" key="2">
    <source>
        <dbReference type="ARBA" id="ARBA00023029"/>
    </source>
</evidence>
<dbReference type="SMART" id="SM00434">
    <property type="entry name" value="TOP4c"/>
    <property type="match status" value="1"/>
</dbReference>
<name>X1A6G5_9ZZZZ</name>
<dbReference type="InterPro" id="IPR050220">
    <property type="entry name" value="Type_II_DNA_Topoisomerases"/>
</dbReference>
<proteinExistence type="inferred from homology"/>
<comment type="similarity">
    <text evidence="1">Belongs to the type II topoisomerase GyrA/ParC subunit family.</text>
</comment>
<dbReference type="InterPro" id="IPR013760">
    <property type="entry name" value="Topo_IIA-like_dom_sf"/>
</dbReference>
<dbReference type="Pfam" id="PF00521">
    <property type="entry name" value="DNA_topoisoIV"/>
    <property type="match status" value="1"/>
</dbReference>
<evidence type="ECO:0000256" key="1">
    <source>
        <dbReference type="ARBA" id="ARBA00008263"/>
    </source>
</evidence>
<organism evidence="6">
    <name type="scientific">marine sediment metagenome</name>
    <dbReference type="NCBI Taxonomy" id="412755"/>
    <lineage>
        <taxon>unclassified sequences</taxon>
        <taxon>metagenomes</taxon>
        <taxon>ecological metagenomes</taxon>
    </lineage>
</organism>
<gene>
    <name evidence="6" type="ORF">S01H4_13560</name>
</gene>
<dbReference type="GO" id="GO:0005737">
    <property type="term" value="C:cytoplasm"/>
    <property type="evidence" value="ECO:0007669"/>
    <property type="project" value="TreeGrafter"/>
</dbReference>
<dbReference type="GO" id="GO:0003918">
    <property type="term" value="F:DNA topoisomerase type II (double strand cut, ATP-hydrolyzing) activity"/>
    <property type="evidence" value="ECO:0007669"/>
    <property type="project" value="InterPro"/>
</dbReference>
<comment type="caution">
    <text evidence="6">The sequence shown here is derived from an EMBL/GenBank/DDBJ whole genome shotgun (WGS) entry which is preliminary data.</text>
</comment>
<evidence type="ECO:0000313" key="6">
    <source>
        <dbReference type="EMBL" id="GAG55791.1"/>
    </source>
</evidence>
<dbReference type="Gene3D" id="3.30.1360.40">
    <property type="match status" value="1"/>
</dbReference>
<dbReference type="InterPro" id="IPR002205">
    <property type="entry name" value="Topo_IIA_dom_A"/>
</dbReference>
<dbReference type="PANTHER" id="PTHR43493">
    <property type="entry name" value="DNA GYRASE/TOPOISOMERASE SUBUNIT A"/>
    <property type="match status" value="1"/>
</dbReference>
<accession>X1A6G5</accession>
<dbReference type="GO" id="GO:0006265">
    <property type="term" value="P:DNA topological change"/>
    <property type="evidence" value="ECO:0007669"/>
    <property type="project" value="InterPro"/>
</dbReference>
<dbReference type="PROSITE" id="PS52040">
    <property type="entry name" value="TOPO_IIA"/>
    <property type="match status" value="1"/>
</dbReference>
<evidence type="ECO:0000256" key="3">
    <source>
        <dbReference type="ARBA" id="ARBA00023125"/>
    </source>
</evidence>
<dbReference type="EMBL" id="BART01005968">
    <property type="protein sequence ID" value="GAG55791.1"/>
    <property type="molecule type" value="Genomic_DNA"/>
</dbReference>
<feature type="non-terminal residue" evidence="6">
    <location>
        <position position="1"/>
    </location>
</feature>
<dbReference type="SUPFAM" id="SSF56719">
    <property type="entry name" value="Type II DNA topoisomerase"/>
    <property type="match status" value="1"/>
</dbReference>
<sequence>AGATMPIHPHASPESTINTLAAPYGNNVPLLSSEGAFGTRLRPTAYGASRYTSVKVSQFTKDVMFKDIELIPMVDCYDSSQLEPKHFLPLVPMSLINPQEGIAVGFACSILPRDIRKVIEHQIKYLEKGTAPKYECLPTFYPTDQIAVDFAEDRNGNIKWVFRGTIDKTNTTLLTVTNLPYGLSHEKFINKLDNLQESGAVINYEDNSRNTYNITVKLKRGALREKNDIEIIQFLGLQTAISENLNVIDFDGERVWTMEYADMITKFTEWAVRLVCTTI</sequence>
<evidence type="ECO:0000259" key="5">
    <source>
        <dbReference type="PROSITE" id="PS52040"/>
    </source>
</evidence>
<keyword evidence="3" id="KW-0238">DNA-binding</keyword>
<keyword evidence="4" id="KW-0413">Isomerase</keyword>
<dbReference type="PANTHER" id="PTHR43493:SF5">
    <property type="entry name" value="DNA GYRASE SUBUNIT A, CHLOROPLASTIC_MITOCHONDRIAL"/>
    <property type="match status" value="1"/>
</dbReference>
<dbReference type="GO" id="GO:0009330">
    <property type="term" value="C:DNA topoisomerase type II (double strand cut, ATP-hydrolyzing) complex"/>
    <property type="evidence" value="ECO:0007669"/>
    <property type="project" value="TreeGrafter"/>
</dbReference>
<protein>
    <recommendedName>
        <fullName evidence="5">Topo IIA-type catalytic domain-containing protein</fullName>
    </recommendedName>
</protein>
<feature type="domain" description="Topo IIA-type catalytic" evidence="5">
    <location>
        <begin position="1"/>
        <end position="279"/>
    </location>
</feature>
<dbReference type="Gene3D" id="3.90.199.10">
    <property type="entry name" value="Topoisomerase II, domain 5"/>
    <property type="match status" value="1"/>
</dbReference>
<dbReference type="GO" id="GO:0003677">
    <property type="term" value="F:DNA binding"/>
    <property type="evidence" value="ECO:0007669"/>
    <property type="project" value="UniProtKB-KW"/>
</dbReference>
<dbReference type="GO" id="GO:0005524">
    <property type="term" value="F:ATP binding"/>
    <property type="evidence" value="ECO:0007669"/>
    <property type="project" value="InterPro"/>
</dbReference>
<dbReference type="InterPro" id="IPR013758">
    <property type="entry name" value="Topo_IIA_A/C_ab"/>
</dbReference>
<reference evidence="6" key="1">
    <citation type="journal article" date="2014" name="Front. Microbiol.">
        <title>High frequency of phylogenetically diverse reductive dehalogenase-homologous genes in deep subseafloor sedimentary metagenomes.</title>
        <authorList>
            <person name="Kawai M."/>
            <person name="Futagami T."/>
            <person name="Toyoda A."/>
            <person name="Takaki Y."/>
            <person name="Nishi S."/>
            <person name="Hori S."/>
            <person name="Arai W."/>
            <person name="Tsubouchi T."/>
            <person name="Morono Y."/>
            <person name="Uchiyama I."/>
            <person name="Ito T."/>
            <person name="Fujiyama A."/>
            <person name="Inagaki F."/>
            <person name="Takami H."/>
        </authorList>
    </citation>
    <scope>NUCLEOTIDE SEQUENCE</scope>
    <source>
        <strain evidence="6">Expedition CK06-06</strain>
    </source>
</reference>
<evidence type="ECO:0000256" key="4">
    <source>
        <dbReference type="ARBA" id="ARBA00023235"/>
    </source>
</evidence>